<proteinExistence type="predicted"/>
<accession>A0A2H0TUY8</accession>
<dbReference type="EMBL" id="PFBY01000047">
    <property type="protein sequence ID" value="PIR75982.1"/>
    <property type="molecule type" value="Genomic_DNA"/>
</dbReference>
<name>A0A2H0TUY8_9BACT</name>
<organism evidence="1 2">
    <name type="scientific">Candidatus Magasanikbacteria bacterium CG10_big_fil_rev_8_21_14_0_10_42_10</name>
    <dbReference type="NCBI Taxonomy" id="1974649"/>
    <lineage>
        <taxon>Bacteria</taxon>
        <taxon>Candidatus Magasanikiibacteriota</taxon>
    </lineage>
</organism>
<evidence type="ECO:0000313" key="1">
    <source>
        <dbReference type="EMBL" id="PIR75982.1"/>
    </source>
</evidence>
<dbReference type="Proteomes" id="UP000231530">
    <property type="component" value="Unassembled WGS sequence"/>
</dbReference>
<dbReference type="AlphaFoldDB" id="A0A2H0TUY8"/>
<evidence type="ECO:0008006" key="3">
    <source>
        <dbReference type="Google" id="ProtNLM"/>
    </source>
</evidence>
<reference evidence="2" key="1">
    <citation type="submission" date="2017-09" db="EMBL/GenBank/DDBJ databases">
        <title>Depth-based differentiation of microbial function through sediment-hosted aquifers and enrichment of novel symbionts in the deep terrestrial subsurface.</title>
        <authorList>
            <person name="Probst A.J."/>
            <person name="Ladd B."/>
            <person name="Jarett J.K."/>
            <person name="Geller-Mcgrath D.E."/>
            <person name="Sieber C.M.K."/>
            <person name="Emerson J.B."/>
            <person name="Anantharaman K."/>
            <person name="Thomas B.C."/>
            <person name="Malmstrom R."/>
            <person name="Stieglmeier M."/>
            <person name="Klingl A."/>
            <person name="Woyke T."/>
            <person name="Ryan C.M."/>
            <person name="Banfield J.F."/>
        </authorList>
    </citation>
    <scope>NUCLEOTIDE SEQUENCE [LARGE SCALE GENOMIC DNA]</scope>
</reference>
<gene>
    <name evidence="1" type="ORF">COU32_04400</name>
</gene>
<evidence type="ECO:0000313" key="2">
    <source>
        <dbReference type="Proteomes" id="UP000231530"/>
    </source>
</evidence>
<protein>
    <recommendedName>
        <fullName evidence="3">Polymerase nucleotidyl transferase domain-containing protein</fullName>
    </recommendedName>
</protein>
<comment type="caution">
    <text evidence="1">The sequence shown here is derived from an EMBL/GenBank/DDBJ whole genome shotgun (WGS) entry which is preliminary data.</text>
</comment>
<sequence length="314" mass="37174">MDPIQKAILETLAYFDVFQMPLTSEEVHALLWKEKATLSEVQQGIAALLEMKKIEEREGFYVLSGRSYIVDRRQMAIPLIDTKLKIATKAARRIRWIPFFDALFVCNTVASASATDDSDIDVFIVLRKGRLWISRLLITLTLSLFRMRRHKAHVANKICLSFYVTDAHLNLSDVTIDEPDIYMMYWIAQLIPIYDPKQIREKMLKENKWVNPYLPQGLRSYRMHPEFRVEDGVISKRVRKIFETMWRSGYGDLIEKQAKQIQEKKMAMNFSSVKDEKDSRVVIDDTMLKFHENDRRAYYRDEWRKRVQHISTQR</sequence>